<reference evidence="4 5" key="1">
    <citation type="submission" date="2018-11" db="EMBL/GenBank/DDBJ databases">
        <title>Flavobacterium sp. nov., YIM 102600 draft genome.</title>
        <authorList>
            <person name="Li G."/>
            <person name="Jiang Y."/>
        </authorList>
    </citation>
    <scope>NUCLEOTIDE SEQUENCE [LARGE SCALE GENOMIC DNA]</scope>
    <source>
        <strain evidence="4 5">YIM 102600</strain>
    </source>
</reference>
<dbReference type="AlphaFoldDB" id="A0A3P3WCK7"/>
<accession>A0A3P3WCK7</accession>
<feature type="modified residue" description="4-aspartylphosphate" evidence="2">
    <location>
        <position position="62"/>
    </location>
</feature>
<dbReference type="InterPro" id="IPR001789">
    <property type="entry name" value="Sig_transdc_resp-reg_receiver"/>
</dbReference>
<dbReference type="InterPro" id="IPR050595">
    <property type="entry name" value="Bact_response_regulator"/>
</dbReference>
<dbReference type="Proteomes" id="UP000271937">
    <property type="component" value="Unassembled WGS sequence"/>
</dbReference>
<dbReference type="EMBL" id="RQVR01000008">
    <property type="protein sequence ID" value="RRJ91379.1"/>
    <property type="molecule type" value="Genomic_DNA"/>
</dbReference>
<keyword evidence="5" id="KW-1185">Reference proteome</keyword>
<dbReference type="PROSITE" id="PS50110">
    <property type="entry name" value="RESPONSE_REGULATORY"/>
    <property type="match status" value="1"/>
</dbReference>
<dbReference type="Pfam" id="PF00072">
    <property type="entry name" value="Response_reg"/>
    <property type="match status" value="1"/>
</dbReference>
<sequence length="133" mass="15257">MQNHKNMQIALVDDDSDEATIFQIALELIGIDSKFNYYERAFDFLSHIENPKNSLPDIVFVDMKMPKISGQEMIAKIKENTRFDSIKAIIYTAHISEAQKLAMEAMGPYEFFIKPTELEDLIAMLKGIISNHK</sequence>
<proteinExistence type="predicted"/>
<dbReference type="SUPFAM" id="SSF52172">
    <property type="entry name" value="CheY-like"/>
    <property type="match status" value="1"/>
</dbReference>
<dbReference type="PANTHER" id="PTHR44591:SF3">
    <property type="entry name" value="RESPONSE REGULATORY DOMAIN-CONTAINING PROTEIN"/>
    <property type="match status" value="1"/>
</dbReference>
<feature type="domain" description="Response regulatory" evidence="3">
    <location>
        <begin position="8"/>
        <end position="129"/>
    </location>
</feature>
<dbReference type="GO" id="GO:0000160">
    <property type="term" value="P:phosphorelay signal transduction system"/>
    <property type="evidence" value="ECO:0007669"/>
    <property type="project" value="InterPro"/>
</dbReference>
<evidence type="ECO:0000256" key="1">
    <source>
        <dbReference type="ARBA" id="ARBA00022553"/>
    </source>
</evidence>
<evidence type="ECO:0000313" key="4">
    <source>
        <dbReference type="EMBL" id="RRJ91379.1"/>
    </source>
</evidence>
<dbReference type="SMART" id="SM00448">
    <property type="entry name" value="REC"/>
    <property type="match status" value="1"/>
</dbReference>
<evidence type="ECO:0000313" key="5">
    <source>
        <dbReference type="Proteomes" id="UP000271937"/>
    </source>
</evidence>
<protein>
    <submittedName>
        <fullName evidence="4">Response regulator</fullName>
    </submittedName>
</protein>
<evidence type="ECO:0000256" key="2">
    <source>
        <dbReference type="PROSITE-ProRule" id="PRU00169"/>
    </source>
</evidence>
<organism evidence="4 5">
    <name type="scientific">Flavobacterium macacae</name>
    <dbReference type="NCBI Taxonomy" id="2488993"/>
    <lineage>
        <taxon>Bacteria</taxon>
        <taxon>Pseudomonadati</taxon>
        <taxon>Bacteroidota</taxon>
        <taxon>Flavobacteriia</taxon>
        <taxon>Flavobacteriales</taxon>
        <taxon>Flavobacteriaceae</taxon>
        <taxon>Flavobacterium</taxon>
    </lineage>
</organism>
<comment type="caution">
    <text evidence="4">The sequence shown here is derived from an EMBL/GenBank/DDBJ whole genome shotgun (WGS) entry which is preliminary data.</text>
</comment>
<name>A0A3P3WCK7_9FLAO</name>
<dbReference type="Gene3D" id="3.40.50.2300">
    <property type="match status" value="1"/>
</dbReference>
<dbReference type="PANTHER" id="PTHR44591">
    <property type="entry name" value="STRESS RESPONSE REGULATOR PROTEIN 1"/>
    <property type="match status" value="1"/>
</dbReference>
<evidence type="ECO:0000259" key="3">
    <source>
        <dbReference type="PROSITE" id="PS50110"/>
    </source>
</evidence>
<dbReference type="InterPro" id="IPR011006">
    <property type="entry name" value="CheY-like_superfamily"/>
</dbReference>
<gene>
    <name evidence="4" type="ORF">EG849_08270</name>
</gene>
<keyword evidence="1 2" id="KW-0597">Phosphoprotein</keyword>